<dbReference type="EMBL" id="JAENIP010000002">
    <property type="protein sequence ID" value="MBK1842976.1"/>
    <property type="molecule type" value="Genomic_DNA"/>
</dbReference>
<protein>
    <submittedName>
        <fullName evidence="3">Uncharacterized protein</fullName>
    </submittedName>
</protein>
<dbReference type="RefSeq" id="WP_200255758.1">
    <property type="nucleotide sequence ID" value="NZ_JAENIP020000001.1"/>
</dbReference>
<sequence length="144" mass="15872">MNVIMPVIAVVMMIVPVIMVTPAVVMIVSVIVIVVISAVVVVMPAMVMPAMVMIVPVVMPAVVVIPVVMIMSRCGGSIRLRRLFRWFSGFNRFGFRVHGILHHTLPGELLSTHECGGHQGKRQRGRKGDRQCPVSQVHDQLQDL</sequence>
<dbReference type="Proteomes" id="UP000650005">
    <property type="component" value="Unassembled WGS sequence"/>
</dbReference>
<evidence type="ECO:0000256" key="2">
    <source>
        <dbReference type="SAM" id="Phobius"/>
    </source>
</evidence>
<feature type="region of interest" description="Disordered" evidence="1">
    <location>
        <begin position="116"/>
        <end position="144"/>
    </location>
</feature>
<evidence type="ECO:0000313" key="4">
    <source>
        <dbReference type="Proteomes" id="UP000650005"/>
    </source>
</evidence>
<evidence type="ECO:0000256" key="1">
    <source>
        <dbReference type="SAM" id="MobiDB-lite"/>
    </source>
</evidence>
<proteinExistence type="predicted"/>
<feature type="transmembrane region" description="Helical" evidence="2">
    <location>
        <begin position="7"/>
        <end position="40"/>
    </location>
</feature>
<accession>A0ABS1FHQ3</accession>
<evidence type="ECO:0000313" key="3">
    <source>
        <dbReference type="EMBL" id="MBK1842976.1"/>
    </source>
</evidence>
<keyword evidence="2" id="KW-0472">Membrane</keyword>
<organism evidence="3 4">
    <name type="scientific">Corynebacterium antarcticum</name>
    <dbReference type="NCBI Taxonomy" id="2800405"/>
    <lineage>
        <taxon>Bacteria</taxon>
        <taxon>Bacillati</taxon>
        <taxon>Actinomycetota</taxon>
        <taxon>Actinomycetes</taxon>
        <taxon>Mycobacteriales</taxon>
        <taxon>Corynebacteriaceae</taxon>
        <taxon>Corynebacterium</taxon>
    </lineage>
</organism>
<feature type="compositionally biased region" description="Polar residues" evidence="1">
    <location>
        <begin position="133"/>
        <end position="144"/>
    </location>
</feature>
<gene>
    <name evidence="3" type="ORF">JIM95_00080</name>
</gene>
<name>A0ABS1FHQ3_9CORY</name>
<keyword evidence="2" id="KW-1133">Transmembrane helix</keyword>
<keyword evidence="4" id="KW-1185">Reference proteome</keyword>
<feature type="transmembrane region" description="Helical" evidence="2">
    <location>
        <begin position="46"/>
        <end position="72"/>
    </location>
</feature>
<keyword evidence="2" id="KW-0812">Transmembrane</keyword>
<reference evidence="3" key="1">
    <citation type="submission" date="2021-01" db="EMBL/GenBank/DDBJ databases">
        <title>Characterization of Corynebacterium spp. from penguins.</title>
        <authorList>
            <person name="Svec P."/>
        </authorList>
    </citation>
    <scope>NUCLEOTIDE SEQUENCE</scope>
    <source>
        <strain evidence="3">CCM 8835</strain>
    </source>
</reference>
<comment type="caution">
    <text evidence="3">The sequence shown here is derived from an EMBL/GenBank/DDBJ whole genome shotgun (WGS) entry which is preliminary data.</text>
</comment>